<dbReference type="Proteomes" id="UP000253034">
    <property type="component" value="Unassembled WGS sequence"/>
</dbReference>
<keyword evidence="2" id="KW-1185">Reference proteome</keyword>
<evidence type="ECO:0000313" key="1">
    <source>
        <dbReference type="EMBL" id="RCX12710.1"/>
    </source>
</evidence>
<reference evidence="1 2" key="1">
    <citation type="submission" date="2018-07" db="EMBL/GenBank/DDBJ databases">
        <title>Genomic Encyclopedia of Type Strains, Phase IV (KMG-IV): sequencing the most valuable type-strain genomes for metagenomic binning, comparative biology and taxonomic classification.</title>
        <authorList>
            <person name="Goeker M."/>
        </authorList>
    </citation>
    <scope>NUCLEOTIDE SEQUENCE [LARGE SCALE GENOMIC DNA]</scope>
    <source>
        <strain evidence="1 2">DSM 27016</strain>
    </source>
</reference>
<evidence type="ECO:0000313" key="2">
    <source>
        <dbReference type="Proteomes" id="UP000253034"/>
    </source>
</evidence>
<sequence length="352" mass="41510">MGREPFGLVKPGDNDLQAHERPKFMNSKILYTHDPIVNTYTTYGILFSIMHDRMWPWIFNNFIQIRYAPAWGMYVFDNHRLLLSDCPYIAYYCFPQSLIISKWNKSLKQLIIDSVNSDFYLFLFADRYYIPKSDCYLKEHNPHEIFIFGYDLEKEIVYAADNLEYGKFIQIKCTFQELENGYWSVKGKYTLLTDVRLLKPKDDITCDFDLEQVLLSLDSYLNSKRTVDVSEDQKCDFGFDSFRRIFEDLSNLSAGEDYIDIRPFHLFYEHKLLMDMRVKYLVQNGYLPGGISLTESFSTLKDDYLSLRNLIVKYDVKKDPKLVSRITNKFQQNIMVEKSLIANLIQAIIQSG</sequence>
<accession>A0A369ATL4</accession>
<evidence type="ECO:0008006" key="3">
    <source>
        <dbReference type="Google" id="ProtNLM"/>
    </source>
</evidence>
<comment type="caution">
    <text evidence="1">The sequence shown here is derived from an EMBL/GenBank/DDBJ whole genome shotgun (WGS) entry which is preliminary data.</text>
</comment>
<gene>
    <name evidence="1" type="ORF">DFR58_1209</name>
</gene>
<organism evidence="1 2">
    <name type="scientific">Anaerobacterium chartisolvens</name>
    <dbReference type="NCBI Taxonomy" id="1297424"/>
    <lineage>
        <taxon>Bacteria</taxon>
        <taxon>Bacillati</taxon>
        <taxon>Bacillota</taxon>
        <taxon>Clostridia</taxon>
        <taxon>Eubacteriales</taxon>
        <taxon>Oscillospiraceae</taxon>
        <taxon>Anaerobacterium</taxon>
    </lineage>
</organism>
<dbReference type="EMBL" id="QPJT01000020">
    <property type="protein sequence ID" value="RCX12710.1"/>
    <property type="molecule type" value="Genomic_DNA"/>
</dbReference>
<dbReference type="AlphaFoldDB" id="A0A369ATL4"/>
<name>A0A369ATL4_9FIRM</name>
<protein>
    <recommendedName>
        <fullName evidence="3">Butirosin biosynthesis protein H-like</fullName>
    </recommendedName>
</protein>
<proteinExistence type="predicted"/>